<dbReference type="AlphaFoldDB" id="A0A0B0N042"/>
<organism evidence="1 2">
    <name type="scientific">Gossypium arboreum</name>
    <name type="common">Tree cotton</name>
    <name type="synonym">Gossypium nanking</name>
    <dbReference type="NCBI Taxonomy" id="29729"/>
    <lineage>
        <taxon>Eukaryota</taxon>
        <taxon>Viridiplantae</taxon>
        <taxon>Streptophyta</taxon>
        <taxon>Embryophyta</taxon>
        <taxon>Tracheophyta</taxon>
        <taxon>Spermatophyta</taxon>
        <taxon>Magnoliopsida</taxon>
        <taxon>eudicotyledons</taxon>
        <taxon>Gunneridae</taxon>
        <taxon>Pentapetalae</taxon>
        <taxon>rosids</taxon>
        <taxon>malvids</taxon>
        <taxon>Malvales</taxon>
        <taxon>Malvaceae</taxon>
        <taxon>Malvoideae</taxon>
        <taxon>Gossypium</taxon>
    </lineage>
</organism>
<keyword evidence="2" id="KW-1185">Reference proteome</keyword>
<evidence type="ECO:0000313" key="1">
    <source>
        <dbReference type="EMBL" id="KHG05139.1"/>
    </source>
</evidence>
<reference evidence="2" key="1">
    <citation type="submission" date="2014-09" db="EMBL/GenBank/DDBJ databases">
        <authorList>
            <person name="Mudge J."/>
            <person name="Ramaraj T."/>
            <person name="Lindquist I.E."/>
            <person name="Bharti A.K."/>
            <person name="Sundararajan A."/>
            <person name="Cameron C.T."/>
            <person name="Woodward J.E."/>
            <person name="May G.D."/>
            <person name="Brubaker C."/>
            <person name="Broadhvest J."/>
            <person name="Wilkins T.A."/>
        </authorList>
    </citation>
    <scope>NUCLEOTIDE SEQUENCE</scope>
    <source>
        <strain evidence="2">cv. AKA8401</strain>
    </source>
</reference>
<sequence>MQGTLLAVWNSSQICY</sequence>
<evidence type="ECO:0000313" key="2">
    <source>
        <dbReference type="Proteomes" id="UP000032142"/>
    </source>
</evidence>
<gene>
    <name evidence="1" type="ORF">F383_31703</name>
</gene>
<proteinExistence type="predicted"/>
<dbReference type="Proteomes" id="UP000032142">
    <property type="component" value="Unassembled WGS sequence"/>
</dbReference>
<dbReference type="EMBL" id="JRRC01424491">
    <property type="protein sequence ID" value="KHG05139.1"/>
    <property type="molecule type" value="Genomic_DNA"/>
</dbReference>
<accession>A0A0B0N042</accession>
<comment type="caution">
    <text evidence="1">The sequence shown here is derived from an EMBL/GenBank/DDBJ whole genome shotgun (WGS) entry which is preliminary data.</text>
</comment>
<protein>
    <submittedName>
        <fullName evidence="1">Uncharacterized protein</fullName>
    </submittedName>
</protein>
<name>A0A0B0N042_GOSAR</name>